<gene>
    <name evidence="3" type="ORF">SPARVUS_LOCUS11873892</name>
</gene>
<keyword evidence="4" id="KW-1185">Reference proteome</keyword>
<evidence type="ECO:0008006" key="5">
    <source>
        <dbReference type="Google" id="ProtNLM"/>
    </source>
</evidence>
<proteinExistence type="predicted"/>
<accession>A0ABN9FIQ1</accession>
<reference evidence="3" key="1">
    <citation type="submission" date="2023-05" db="EMBL/GenBank/DDBJ databases">
        <authorList>
            <person name="Stuckert A."/>
        </authorList>
    </citation>
    <scope>NUCLEOTIDE SEQUENCE</scope>
</reference>
<evidence type="ECO:0000256" key="2">
    <source>
        <dbReference type="SAM" id="Phobius"/>
    </source>
</evidence>
<protein>
    <recommendedName>
        <fullName evidence="5">Secreted protein</fullName>
    </recommendedName>
</protein>
<organism evidence="3 4">
    <name type="scientific">Staurois parvus</name>
    <dbReference type="NCBI Taxonomy" id="386267"/>
    <lineage>
        <taxon>Eukaryota</taxon>
        <taxon>Metazoa</taxon>
        <taxon>Chordata</taxon>
        <taxon>Craniata</taxon>
        <taxon>Vertebrata</taxon>
        <taxon>Euteleostomi</taxon>
        <taxon>Amphibia</taxon>
        <taxon>Batrachia</taxon>
        <taxon>Anura</taxon>
        <taxon>Neobatrachia</taxon>
        <taxon>Ranoidea</taxon>
        <taxon>Ranidae</taxon>
        <taxon>Staurois</taxon>
    </lineage>
</organism>
<evidence type="ECO:0000313" key="3">
    <source>
        <dbReference type="EMBL" id="CAI9595308.1"/>
    </source>
</evidence>
<sequence length="108" mass="12761">MYVKWLDTVMFYYVILVILVNVTFCHFQISRRSVPHTSRRSQGTEPRRQMPASARLHCRGHCRRDIAGAQDKVSEEQRPEQRHMVSPSVARGYHLCYTREYRQGGYCL</sequence>
<evidence type="ECO:0000313" key="4">
    <source>
        <dbReference type="Proteomes" id="UP001162483"/>
    </source>
</evidence>
<feature type="non-terminal residue" evidence="3">
    <location>
        <position position="108"/>
    </location>
</feature>
<keyword evidence="2" id="KW-0472">Membrane</keyword>
<dbReference type="Proteomes" id="UP001162483">
    <property type="component" value="Unassembled WGS sequence"/>
</dbReference>
<keyword evidence="2" id="KW-0812">Transmembrane</keyword>
<feature type="region of interest" description="Disordered" evidence="1">
    <location>
        <begin position="35"/>
        <end position="54"/>
    </location>
</feature>
<keyword evidence="2" id="KW-1133">Transmembrane helix</keyword>
<comment type="caution">
    <text evidence="3">The sequence shown here is derived from an EMBL/GenBank/DDBJ whole genome shotgun (WGS) entry which is preliminary data.</text>
</comment>
<feature type="transmembrane region" description="Helical" evidence="2">
    <location>
        <begin position="12"/>
        <end position="30"/>
    </location>
</feature>
<evidence type="ECO:0000256" key="1">
    <source>
        <dbReference type="SAM" id="MobiDB-lite"/>
    </source>
</evidence>
<dbReference type="EMBL" id="CATNWA010016775">
    <property type="protein sequence ID" value="CAI9595308.1"/>
    <property type="molecule type" value="Genomic_DNA"/>
</dbReference>
<name>A0ABN9FIQ1_9NEOB</name>